<proteinExistence type="predicted"/>
<accession>A0A226EBW9</accession>
<dbReference type="Gene3D" id="3.40.1800.10">
    <property type="entry name" value="His-Me finger endonucleases"/>
    <property type="match status" value="1"/>
</dbReference>
<dbReference type="SUPFAM" id="SSF54060">
    <property type="entry name" value="His-Me finger endonucleases"/>
    <property type="match status" value="1"/>
</dbReference>
<dbReference type="GO" id="GO:0071897">
    <property type="term" value="P:DNA biosynthetic process"/>
    <property type="evidence" value="ECO:0007669"/>
    <property type="project" value="UniProtKB-ARBA"/>
</dbReference>
<dbReference type="SUPFAM" id="SSF56672">
    <property type="entry name" value="DNA/RNA polymerases"/>
    <property type="match status" value="1"/>
</dbReference>
<evidence type="ECO:0000313" key="2">
    <source>
        <dbReference type="Proteomes" id="UP000198287"/>
    </source>
</evidence>
<dbReference type="InterPro" id="IPR043502">
    <property type="entry name" value="DNA/RNA_pol_sf"/>
</dbReference>
<comment type="caution">
    <text evidence="1">The sequence shown here is derived from an EMBL/GenBank/DDBJ whole genome shotgun (WGS) entry which is preliminary data.</text>
</comment>
<protein>
    <recommendedName>
        <fullName evidence="3">DNA-directed DNA polymerase</fullName>
    </recommendedName>
</protein>
<evidence type="ECO:0008006" key="3">
    <source>
        <dbReference type="Google" id="ProtNLM"/>
    </source>
</evidence>
<evidence type="ECO:0000313" key="1">
    <source>
        <dbReference type="EMBL" id="OXA55043.1"/>
    </source>
</evidence>
<dbReference type="OrthoDB" id="414982at2759"/>
<reference evidence="1 2" key="1">
    <citation type="submission" date="2015-12" db="EMBL/GenBank/DDBJ databases">
        <title>The genome of Folsomia candida.</title>
        <authorList>
            <person name="Faddeeva A."/>
            <person name="Derks M.F."/>
            <person name="Anvar Y."/>
            <person name="Smit S."/>
            <person name="Van Straalen N."/>
            <person name="Roelofs D."/>
        </authorList>
    </citation>
    <scope>NUCLEOTIDE SEQUENCE [LARGE SCALE GENOMIC DNA]</scope>
    <source>
        <strain evidence="1 2">VU population</strain>
        <tissue evidence="1">Whole body</tissue>
    </source>
</reference>
<gene>
    <name evidence="1" type="ORF">Fcan01_11158</name>
</gene>
<organism evidence="1 2">
    <name type="scientific">Folsomia candida</name>
    <name type="common">Springtail</name>
    <dbReference type="NCBI Taxonomy" id="158441"/>
    <lineage>
        <taxon>Eukaryota</taxon>
        <taxon>Metazoa</taxon>
        <taxon>Ecdysozoa</taxon>
        <taxon>Arthropoda</taxon>
        <taxon>Hexapoda</taxon>
        <taxon>Collembola</taxon>
        <taxon>Entomobryomorpha</taxon>
        <taxon>Isotomoidea</taxon>
        <taxon>Isotomidae</taxon>
        <taxon>Proisotominae</taxon>
        <taxon>Folsomia</taxon>
    </lineage>
</organism>
<dbReference type="Proteomes" id="UP000198287">
    <property type="component" value="Unassembled WGS sequence"/>
</dbReference>
<dbReference type="InterPro" id="IPR038563">
    <property type="entry name" value="Endonuclease_7_sf"/>
</dbReference>
<dbReference type="EMBL" id="LNIX01000005">
    <property type="protein sequence ID" value="OXA55043.1"/>
    <property type="molecule type" value="Genomic_DNA"/>
</dbReference>
<dbReference type="InterPro" id="IPR044925">
    <property type="entry name" value="His-Me_finger_sf"/>
</dbReference>
<sequence length="1322" mass="152603">MQSSSSLPQLAAPIMEEETTCPIKPIIYVERYDNKWGRKVIQRRLCCPICPDVSFTQYKHFSYHLQIKHECNCCASYVGDINLHLCAPVQTGFGQQQPNELALHRFHLIDSAFRGIILTYKCQFDDVVLGSVSDTFEYVYDEVQNILTHALFRHKNIRISISLNVTLEHIIKKMERTVSLFTPFNRIFNQHYILETMRACADYLGTSLELYCDGESGYSLVSINFLEIKIGKYKTGIAKGFIPLPKELSARHFLNIKSSDPQDALCFVRCILAGLYRSQICLPDAPGKQWDDLDKNQKVRLKRLCQNSSSYEHMIRKFSETKEIDFSDCYNGVSLDLVSTFLDKNPSISVTIFSHDKKSIFPIRPASEIHSRHCDLLFLKEPVIEPGHPMPTNFRDIKYRYHYCLIMSIPISNASAGGHHRKELCQFCFGTYANLARHEEICMQKGGIRKVTFPKEDFFSFKHFKSYEEIPFKIFFKFHYANIPADYISDIYPGDLTFTSIHNNLEVFGYSLCVVGALNKVKNQFLFTDSYFGNNAIEYFLKQVFALTEEIRERVLEMKCPMIISPLQQLEHKLATRCPLCSVEFSESFPKAADHDKITGAFRQTLCRTCNYLIRLKPTPIVIGHGIAKKELHSILTSLKSEWVSKAKIIMKSEHEILLLQIMGIRFVDFQFFLDAHMDQIITRHLGANPVENWPDRCPLLYDCYKEKTEHVPTLIQSLTYPTTFYTGPASLEYDEFPHPDYFVELTGLEEGQDKYLKSKHAYNLFECKTFRDYATLCGTSQVLLLADIVINFNNFTMNKFELCFLHYVSLSSYAWDICTRKMHHGFQFIKDKEMIEFCEQIGGPCGSVCRLLEAKNERLHTFTTPSERSQILVVDENAMYGNIICKSKICHSEYEWVEDLSTIDIDNYDETSDFGYIISADLEYPRDLALKSINLPLLPYRRSVNLSELSAKEKKAWAELHGAGNTRGMESRIILDVNDKPNYTCEIATLKYYKSRGIIIRKLNKAIKYKQTNWLGEFYELVSMLRQQAKMTRDDIGYMFLKNIQNRIFGYLMLSSQNYLDVHIASTSDEAIKFLSKHNFMSYKILNRQDGIVMFLMRKNTIHYNKNPAAACFILPRAKRSLYSFLEVLERNLGPGLKVGFYDTDSIACQVADPHNNFFERLKRIPNLDYSELNPFHFLYDSSHAGEGGYWKVQTMDAIEIISLRGKSYSVKEFCIKCHNTADPSCTCSRRKTWSGFPDAKNRLTHEMYKQSLFNSQPQHVDMNVLQTNNHKLKIVKKRFTALGGINTSRIILPDGINTLPFGAHWMQPIPELIGIENGSL</sequence>
<name>A0A226EBW9_FOLCA</name>
<keyword evidence="2" id="KW-1185">Reference proteome</keyword>